<dbReference type="InParanoid" id="A0A448YPB5"/>
<organism evidence="2 3">
    <name type="scientific">Brettanomyces naardenensis</name>
    <name type="common">Yeast</name>
    <dbReference type="NCBI Taxonomy" id="13370"/>
    <lineage>
        <taxon>Eukaryota</taxon>
        <taxon>Fungi</taxon>
        <taxon>Dikarya</taxon>
        <taxon>Ascomycota</taxon>
        <taxon>Saccharomycotina</taxon>
        <taxon>Pichiomycetes</taxon>
        <taxon>Pichiales</taxon>
        <taxon>Pichiaceae</taxon>
        <taxon>Brettanomyces</taxon>
    </lineage>
</organism>
<dbReference type="AlphaFoldDB" id="A0A448YPB5"/>
<evidence type="ECO:0000313" key="2">
    <source>
        <dbReference type="EMBL" id="VEU22717.1"/>
    </source>
</evidence>
<evidence type="ECO:0000313" key="3">
    <source>
        <dbReference type="Proteomes" id="UP000290900"/>
    </source>
</evidence>
<keyword evidence="3" id="KW-1185">Reference proteome</keyword>
<dbReference type="Proteomes" id="UP000290900">
    <property type="component" value="Unassembled WGS sequence"/>
</dbReference>
<accession>A0A448YPB5</accession>
<gene>
    <name evidence="2" type="ORF">BRENAR_LOCUS3448</name>
</gene>
<protein>
    <submittedName>
        <fullName evidence="2">DEKNAAC103781</fullName>
    </submittedName>
</protein>
<evidence type="ECO:0000256" key="1">
    <source>
        <dbReference type="SAM" id="SignalP"/>
    </source>
</evidence>
<feature type="signal peptide" evidence="1">
    <location>
        <begin position="1"/>
        <end position="17"/>
    </location>
</feature>
<sequence length="85" mass="9791">MSVKALWILLMKVGVNAIACGLIVEYNDPSKTVLHSHKHIDLKHVIIVIIRFNNHEDEFSRATTKTIQFVQAKKIRIDVQILLSW</sequence>
<name>A0A448YPB5_BRENA</name>
<feature type="chain" id="PRO_5019039174" evidence="1">
    <location>
        <begin position="18"/>
        <end position="85"/>
    </location>
</feature>
<reference evidence="2 3" key="1">
    <citation type="submission" date="2018-12" db="EMBL/GenBank/DDBJ databases">
        <authorList>
            <person name="Tiukova I."/>
            <person name="Dainat J."/>
        </authorList>
    </citation>
    <scope>NUCLEOTIDE SEQUENCE [LARGE SCALE GENOMIC DNA]</scope>
</reference>
<dbReference type="EMBL" id="CAACVR010000025">
    <property type="protein sequence ID" value="VEU22717.1"/>
    <property type="molecule type" value="Genomic_DNA"/>
</dbReference>
<keyword evidence="1" id="KW-0732">Signal</keyword>
<proteinExistence type="predicted"/>